<dbReference type="EMBL" id="CP124734">
    <property type="protein sequence ID" value="WHA42966.1"/>
    <property type="molecule type" value="Genomic_DNA"/>
</dbReference>
<dbReference type="InterPro" id="IPR044946">
    <property type="entry name" value="Restrct_endonuc_typeI_TRD_sf"/>
</dbReference>
<keyword evidence="5" id="KW-0540">Nuclease</keyword>
<keyword evidence="5" id="KW-0378">Hydrolase</keyword>
<dbReference type="GO" id="GO:0003677">
    <property type="term" value="F:DNA binding"/>
    <property type="evidence" value="ECO:0007669"/>
    <property type="project" value="UniProtKB-KW"/>
</dbReference>
<feature type="domain" description="Type I restriction modification DNA specificity" evidence="4">
    <location>
        <begin position="7"/>
        <end position="177"/>
    </location>
</feature>
<proteinExistence type="inferred from homology"/>
<keyword evidence="2" id="KW-0680">Restriction system</keyword>
<evidence type="ECO:0000256" key="3">
    <source>
        <dbReference type="ARBA" id="ARBA00023125"/>
    </source>
</evidence>
<dbReference type="CDD" id="cd17253">
    <property type="entry name" value="RMtype1_S_Eco933I-TRD2-CR2_like"/>
    <property type="match status" value="1"/>
</dbReference>
<protein>
    <submittedName>
        <fullName evidence="5">Restriction endonuclease subunit S</fullName>
        <ecNumber evidence="5">3.1.21.-</ecNumber>
    </submittedName>
</protein>
<dbReference type="GO" id="GO:0009307">
    <property type="term" value="P:DNA restriction-modification system"/>
    <property type="evidence" value="ECO:0007669"/>
    <property type="project" value="UniProtKB-KW"/>
</dbReference>
<reference evidence="5" key="1">
    <citation type="submission" date="2023-05" db="EMBL/GenBank/DDBJ databases">
        <title>Complete genome sequence of Agrobacterium larrymoorei CFBP5477.</title>
        <authorList>
            <person name="Yen H.-C."/>
            <person name="Chou L."/>
            <person name="Lin Y.-C."/>
            <person name="Lai E.-M."/>
            <person name="Kuo C.-H."/>
        </authorList>
    </citation>
    <scope>NUCLEOTIDE SEQUENCE</scope>
    <source>
        <strain evidence="5">CFBP5477</strain>
    </source>
</reference>
<comment type="similarity">
    <text evidence="1">Belongs to the type-I restriction system S methylase family.</text>
</comment>
<dbReference type="PANTHER" id="PTHR30408">
    <property type="entry name" value="TYPE-1 RESTRICTION ENZYME ECOKI SPECIFICITY PROTEIN"/>
    <property type="match status" value="1"/>
</dbReference>
<dbReference type="PANTHER" id="PTHR30408:SF12">
    <property type="entry name" value="TYPE I RESTRICTION ENZYME MJAVIII SPECIFICITY SUBUNIT"/>
    <property type="match status" value="1"/>
</dbReference>
<accession>A0AAF0HEL2</accession>
<dbReference type="GO" id="GO:0004519">
    <property type="term" value="F:endonuclease activity"/>
    <property type="evidence" value="ECO:0007669"/>
    <property type="project" value="UniProtKB-KW"/>
</dbReference>
<evidence type="ECO:0000256" key="2">
    <source>
        <dbReference type="ARBA" id="ARBA00022747"/>
    </source>
</evidence>
<sequence length="398" mass="44254">MSGSAFLGELVDFYSGVGFPTEFQGIAEGELPFAKVSDISNALQDGERTISTASNYIDNDVARRLRAKPFPKGTIVFAKIGEAIRKNRRAVSSREMLFDNNVMGIYPKAKTVDANYLIRFLDTVDFYKLANSTTVPSLRKSVLSELRIPLPPLDEQKRIAAILDKADALRAKRRQTIALLDSLTQSIFLEMFGDLTTGTRKWPILALREIAEIGSGITKGRKLNSKEAIEVPYLAVANVQDKALNLTTVKTIEATWSEIERYKLEINDLLLTEGGDPDKLGRGTLWRGELPLAIHQNHIFKVRFVSSRIEPLYANWLIGSAYGKNFFLKSAKQTTGIASINKSQLSDFPMIVPPLALQRSFVERAETISTKMGAHLAHMESLNRAFAAIQTLAFRGEI</sequence>
<dbReference type="Gene3D" id="3.90.220.20">
    <property type="entry name" value="DNA methylase specificity domains"/>
    <property type="match status" value="2"/>
</dbReference>
<dbReference type="GO" id="GO:0016787">
    <property type="term" value="F:hydrolase activity"/>
    <property type="evidence" value="ECO:0007669"/>
    <property type="project" value="UniProtKB-KW"/>
</dbReference>
<evidence type="ECO:0000256" key="1">
    <source>
        <dbReference type="ARBA" id="ARBA00010923"/>
    </source>
</evidence>
<dbReference type="Pfam" id="PF01420">
    <property type="entry name" value="Methylase_S"/>
    <property type="match status" value="2"/>
</dbReference>
<name>A0AAF0HEL2_9HYPH</name>
<gene>
    <name evidence="5" type="ORF">CFBP5477_017015</name>
</gene>
<dbReference type="Proteomes" id="UP000298664">
    <property type="component" value="Chromosome Linear"/>
</dbReference>
<evidence type="ECO:0000313" key="5">
    <source>
        <dbReference type="EMBL" id="WHA42966.1"/>
    </source>
</evidence>
<evidence type="ECO:0000259" key="4">
    <source>
        <dbReference type="Pfam" id="PF01420"/>
    </source>
</evidence>
<evidence type="ECO:0000313" key="6">
    <source>
        <dbReference type="Proteomes" id="UP000298664"/>
    </source>
</evidence>
<dbReference type="EC" id="3.1.21.-" evidence="5"/>
<dbReference type="CDD" id="cd17250">
    <property type="entry name" value="RMtype1_S_Eco4255II_TRD2-CR2_like"/>
    <property type="match status" value="1"/>
</dbReference>
<keyword evidence="3" id="KW-0238">DNA-binding</keyword>
<dbReference type="RefSeq" id="WP_137394971.1">
    <property type="nucleotide sequence ID" value="NZ_CP124734.1"/>
</dbReference>
<dbReference type="AlphaFoldDB" id="A0AAF0HEL2"/>
<dbReference type="REBASE" id="713412">
    <property type="entry name" value="S.Ala5477ORF17020P"/>
</dbReference>
<dbReference type="InterPro" id="IPR000055">
    <property type="entry name" value="Restrct_endonuc_typeI_TRD"/>
</dbReference>
<dbReference type="InterPro" id="IPR052021">
    <property type="entry name" value="Type-I_RS_S_subunit"/>
</dbReference>
<dbReference type="SUPFAM" id="SSF116734">
    <property type="entry name" value="DNA methylase specificity domain"/>
    <property type="match status" value="2"/>
</dbReference>
<organism evidence="5 6">
    <name type="scientific">Agrobacterium larrymoorei</name>
    <dbReference type="NCBI Taxonomy" id="160699"/>
    <lineage>
        <taxon>Bacteria</taxon>
        <taxon>Pseudomonadati</taxon>
        <taxon>Pseudomonadota</taxon>
        <taxon>Alphaproteobacteria</taxon>
        <taxon>Hyphomicrobiales</taxon>
        <taxon>Rhizobiaceae</taxon>
        <taxon>Rhizobium/Agrobacterium group</taxon>
        <taxon>Agrobacterium</taxon>
    </lineage>
</organism>
<keyword evidence="5" id="KW-0255">Endonuclease</keyword>
<feature type="domain" description="Type I restriction modification DNA specificity" evidence="4">
    <location>
        <begin position="201"/>
        <end position="364"/>
    </location>
</feature>